<protein>
    <submittedName>
        <fullName evidence="1">Uncharacterized protein</fullName>
    </submittedName>
</protein>
<dbReference type="OrthoDB" id="10257948at2759"/>
<comment type="caution">
    <text evidence="1">The sequence shown here is derived from an EMBL/GenBank/DDBJ whole genome shotgun (WGS) entry which is preliminary data.</text>
</comment>
<dbReference type="Proteomes" id="UP000683000">
    <property type="component" value="Unassembled WGS sequence"/>
</dbReference>
<proteinExistence type="predicted"/>
<name>A0A8I3ACS6_9AGAM</name>
<organism evidence="1 2">
    <name type="scientific">Boletus reticuloceps</name>
    <dbReference type="NCBI Taxonomy" id="495285"/>
    <lineage>
        <taxon>Eukaryota</taxon>
        <taxon>Fungi</taxon>
        <taxon>Dikarya</taxon>
        <taxon>Basidiomycota</taxon>
        <taxon>Agaricomycotina</taxon>
        <taxon>Agaricomycetes</taxon>
        <taxon>Agaricomycetidae</taxon>
        <taxon>Boletales</taxon>
        <taxon>Boletineae</taxon>
        <taxon>Boletaceae</taxon>
        <taxon>Boletoideae</taxon>
        <taxon>Boletus</taxon>
    </lineage>
</organism>
<evidence type="ECO:0000313" key="2">
    <source>
        <dbReference type="Proteomes" id="UP000683000"/>
    </source>
</evidence>
<keyword evidence="2" id="KW-1185">Reference proteome</keyword>
<reference evidence="1" key="1">
    <citation type="submission" date="2021-03" db="EMBL/GenBank/DDBJ databases">
        <title>Evolutionary innovations through gain and loss of genes in the ectomycorrhizal Boletales.</title>
        <authorList>
            <person name="Wu G."/>
            <person name="Miyauchi S."/>
            <person name="Morin E."/>
            <person name="Yang Z.-L."/>
            <person name="Xu J."/>
            <person name="Martin F.M."/>
        </authorList>
    </citation>
    <scope>NUCLEOTIDE SEQUENCE</scope>
    <source>
        <strain evidence="1">BR01</strain>
    </source>
</reference>
<dbReference type="EMBL" id="JAGFBS010000006">
    <property type="protein sequence ID" value="KAG6378693.1"/>
    <property type="molecule type" value="Genomic_DNA"/>
</dbReference>
<dbReference type="AlphaFoldDB" id="A0A8I3ACS6"/>
<accession>A0A8I3ACS6</accession>
<gene>
    <name evidence="1" type="ORF">JVT61DRAFT_12964</name>
</gene>
<sequence length="58" mass="6596">MDAKIKSLVSRVVDSNRAQDETEDDDDAIFAELEAEIENADSAAFREHGLERLRLQYV</sequence>
<evidence type="ECO:0000313" key="1">
    <source>
        <dbReference type="EMBL" id="KAG6378693.1"/>
    </source>
</evidence>